<dbReference type="STRING" id="1642646.ING2E5A_0103"/>
<feature type="transmembrane region" description="Helical" evidence="1">
    <location>
        <begin position="73"/>
        <end position="94"/>
    </location>
</feature>
<dbReference type="Proteomes" id="UP000178485">
    <property type="component" value="Chromosome i"/>
</dbReference>
<gene>
    <name evidence="2" type="ORF">ING2E5A_0103</name>
</gene>
<keyword evidence="1" id="KW-0472">Membrane</keyword>
<reference evidence="2 3" key="1">
    <citation type="submission" date="2016-08" db="EMBL/GenBank/DDBJ databases">
        <authorList>
            <person name="Seilhamer J.J."/>
        </authorList>
    </citation>
    <scope>NUCLEOTIDE SEQUENCE [LARGE SCALE GENOMIC DNA]</scope>
    <source>
        <strain evidence="2">ING2-E5A</strain>
    </source>
</reference>
<keyword evidence="1" id="KW-1133">Transmembrane helix</keyword>
<evidence type="ECO:0000313" key="2">
    <source>
        <dbReference type="EMBL" id="SCM55188.1"/>
    </source>
</evidence>
<dbReference type="RefSeq" id="WP_071135718.1">
    <property type="nucleotide sequence ID" value="NZ_DUQN01000066.1"/>
</dbReference>
<organism evidence="2 3">
    <name type="scientific">Petrimonas mucosa</name>
    <dbReference type="NCBI Taxonomy" id="1642646"/>
    <lineage>
        <taxon>Bacteria</taxon>
        <taxon>Pseudomonadati</taxon>
        <taxon>Bacteroidota</taxon>
        <taxon>Bacteroidia</taxon>
        <taxon>Bacteroidales</taxon>
        <taxon>Dysgonomonadaceae</taxon>
        <taxon>Petrimonas</taxon>
    </lineage>
</organism>
<dbReference type="EMBL" id="LT608328">
    <property type="protein sequence ID" value="SCM55188.1"/>
    <property type="molecule type" value="Genomic_DNA"/>
</dbReference>
<dbReference type="KEGG" id="pmuc:ING2E5A_0103"/>
<feature type="transmembrane region" description="Helical" evidence="1">
    <location>
        <begin position="46"/>
        <end position="67"/>
    </location>
</feature>
<protein>
    <submittedName>
        <fullName evidence="2">Uncharacterized protein</fullName>
    </submittedName>
</protein>
<dbReference type="AlphaFoldDB" id="A0A1G4G337"/>
<name>A0A1G4G337_9BACT</name>
<sequence>MKEEKLDIHPIAIHLSQTFVAIIPLLSAILGYADRLVRFKTINTPLLLRKIVLSIIIIVLAIVQAALFTQGSYRWYLLLLSLGSLAVAVQLGMLGKQLINVILPGSMVFRGGKKQATPGQRGTTPKMGPEEIARQIAEKQAAKARAESEKSTGDK</sequence>
<evidence type="ECO:0000256" key="1">
    <source>
        <dbReference type="SAM" id="Phobius"/>
    </source>
</evidence>
<accession>A0A1G4G337</accession>
<keyword evidence="1" id="KW-0812">Transmembrane</keyword>
<feature type="transmembrane region" description="Helical" evidence="1">
    <location>
        <begin position="12"/>
        <end position="34"/>
    </location>
</feature>
<proteinExistence type="predicted"/>
<evidence type="ECO:0000313" key="3">
    <source>
        <dbReference type="Proteomes" id="UP000178485"/>
    </source>
</evidence>
<keyword evidence="3" id="KW-1185">Reference proteome</keyword>